<dbReference type="InterPro" id="IPR013858">
    <property type="entry name" value="Peptidase_M10B_C"/>
</dbReference>
<evidence type="ECO:0000313" key="11">
    <source>
        <dbReference type="EMBL" id="KMW57774.1"/>
    </source>
</evidence>
<dbReference type="GO" id="GO:0016020">
    <property type="term" value="C:membrane"/>
    <property type="evidence" value="ECO:0007669"/>
    <property type="project" value="UniProtKB-SubCell"/>
</dbReference>
<dbReference type="AlphaFoldDB" id="A0A0J9E7L6"/>
<dbReference type="PRINTS" id="PR00313">
    <property type="entry name" value="CABNDNGRPT"/>
</dbReference>
<keyword evidence="4" id="KW-0964">Secreted</keyword>
<dbReference type="SUPFAM" id="SSF51120">
    <property type="entry name" value="beta-Roll"/>
    <property type="match status" value="3"/>
</dbReference>
<comment type="cofactor">
    <cofactor evidence="1">
        <name>Ca(2+)</name>
        <dbReference type="ChEBI" id="CHEBI:29108"/>
    </cofactor>
</comment>
<dbReference type="Gene3D" id="3.40.390.10">
    <property type="entry name" value="Collagenase (Catalytic Domain)"/>
    <property type="match status" value="1"/>
</dbReference>
<organism evidence="11 12">
    <name type="scientific">Candidatus Rhodobacter oscarellae</name>
    <dbReference type="NCBI Taxonomy" id="1675527"/>
    <lineage>
        <taxon>Bacteria</taxon>
        <taxon>Pseudomonadati</taxon>
        <taxon>Pseudomonadota</taxon>
        <taxon>Alphaproteobacteria</taxon>
        <taxon>Rhodobacterales</taxon>
        <taxon>Rhodobacter group</taxon>
        <taxon>Rhodobacter</taxon>
    </lineage>
</organism>
<keyword evidence="12" id="KW-1185">Reference proteome</keyword>
<keyword evidence="11" id="KW-0378">Hydrolase</keyword>
<dbReference type="PRINTS" id="PR01488">
    <property type="entry name" value="RTXTOXINA"/>
</dbReference>
<keyword evidence="8" id="KW-0472">Membrane</keyword>
<name>A0A0J9E7L6_9RHOB</name>
<dbReference type="GO" id="GO:0008237">
    <property type="term" value="F:metallopeptidase activity"/>
    <property type="evidence" value="ECO:0007669"/>
    <property type="project" value="InterPro"/>
</dbReference>
<dbReference type="PROSITE" id="PS00330">
    <property type="entry name" value="HEMOLYSIN_CALCIUM"/>
    <property type="match status" value="1"/>
</dbReference>
<protein>
    <submittedName>
        <fullName evidence="11">Alkaline phosphatase</fullName>
        <ecNumber evidence="11">3.1.3.1</ecNumber>
    </submittedName>
</protein>
<keyword evidence="7" id="KW-0843">Virulence</keyword>
<dbReference type="GO" id="GO:0004035">
    <property type="term" value="F:alkaline phosphatase activity"/>
    <property type="evidence" value="ECO:0007669"/>
    <property type="project" value="UniProtKB-EC"/>
</dbReference>
<gene>
    <name evidence="11" type="ORF">AIOL_002742</name>
</gene>
<dbReference type="OrthoDB" id="733404at2"/>
<dbReference type="InterPro" id="IPR001343">
    <property type="entry name" value="Hemolysn_Ca-bd"/>
</dbReference>
<dbReference type="InterPro" id="IPR034033">
    <property type="entry name" value="Serralysin-like"/>
</dbReference>
<evidence type="ECO:0000256" key="7">
    <source>
        <dbReference type="ARBA" id="ARBA00023026"/>
    </source>
</evidence>
<evidence type="ECO:0000256" key="3">
    <source>
        <dbReference type="ARBA" id="ARBA00004613"/>
    </source>
</evidence>
<dbReference type="EC" id="3.1.3.1" evidence="11"/>
<dbReference type="GO" id="GO:0005615">
    <property type="term" value="C:extracellular space"/>
    <property type="evidence" value="ECO:0007669"/>
    <property type="project" value="InterPro"/>
</dbReference>
<dbReference type="GO" id="GO:0005509">
    <property type="term" value="F:calcium ion binding"/>
    <property type="evidence" value="ECO:0007669"/>
    <property type="project" value="InterPro"/>
</dbReference>
<evidence type="ECO:0000259" key="9">
    <source>
        <dbReference type="Pfam" id="PF04151"/>
    </source>
</evidence>
<evidence type="ECO:0000256" key="1">
    <source>
        <dbReference type="ARBA" id="ARBA00001913"/>
    </source>
</evidence>
<keyword evidence="6" id="KW-0677">Repeat</keyword>
<dbReference type="InterPro" id="IPR018511">
    <property type="entry name" value="Hemolysin-typ_Ca-bd_CS"/>
</dbReference>
<sequence>MCIICNRFNPFHENCEYEGLPNGGASELGGVSGLTVNEGADAAASISTSYSMGVGDTFVGTLGAAGDQDWVAVNVTAGQSYTFTMNGASLSDPLLRLYDDSGNLITLNDNISFPSNPNAQINYTATHTGTVFVAAGAFDDSLTGTYSITATGGAVTPRPSSGVQPLSSIDWGYSAPSTINVFFAAAGVTVNDGSTWTTTGWSSYEMQQMMLGFENFENVANVTFNYVNSISQADFVMFESTTATTALGYWAVGGGSITYGAASYSLDGWGVFNASGQGWNTAGLAQGGYGYVTGIHEIGHGLGLAHPHDGGGTSSVMTGVSSAFGDYGTYGLNQGIWTTMSYNDGWQTAPHGQTPSTNYGYQGTLMTLDIAELQNTYGANTTYNTGDDIYWLPTSNGAGTFYSSIWDAGGTDTIRTMGGMAHIINLQAADLTNSSTGGGQVSYGTGIHGGFTIANGVVIENAIGWTGDDTIVGNEAANTLDGWSGHDRIFAGNGNDLVIGGDGDDLLNGDNENDTIRGGNGNDTVAGGRGDDSLFGDNNDDILFGWLGLDTINGGEGNDTLIGEEDSDLLDGWSGNDWLYGGQGWDTLIGGGGADNLNGDGEDDVLIGGDGNDTLAGGTGNDFLHGEDDNDLLFGWLGNDTLEGGNGNDTLNGEGDNDTVSGGAGNDLLIGADGDDFLVGWLDNDTLDGGAGNDLMNGEGGSDVFVFFDGHGSDTIQGFEATNDLEDIDLAGVAGLTSFAQMVATNAITQVGGDVVIDTGTGTITLAGVSLGDLDQADFIF</sequence>
<evidence type="ECO:0000256" key="6">
    <source>
        <dbReference type="ARBA" id="ARBA00022737"/>
    </source>
</evidence>
<dbReference type="InterPro" id="IPR007280">
    <property type="entry name" value="Peptidase_C_arc/bac"/>
</dbReference>
<reference evidence="11 12" key="1">
    <citation type="submission" date="2015-06" db="EMBL/GenBank/DDBJ databases">
        <title>Draft genome sequence of an Alphaproteobacteria species associated to the Mediterranean sponge Oscarella lobularis.</title>
        <authorList>
            <person name="Jourda C."/>
            <person name="Santini S."/>
            <person name="Claverie J.-M."/>
        </authorList>
    </citation>
    <scope>NUCLEOTIDE SEQUENCE [LARGE SCALE GENOMIC DNA]</scope>
    <source>
        <strain evidence="11">IGS</strain>
    </source>
</reference>
<dbReference type="PANTHER" id="PTHR38340:SF1">
    <property type="entry name" value="S-LAYER PROTEIN"/>
    <property type="match status" value="1"/>
</dbReference>
<dbReference type="InterPro" id="IPR024079">
    <property type="entry name" value="MetalloPept_cat_dom_sf"/>
</dbReference>
<dbReference type="InterPro" id="IPR003995">
    <property type="entry name" value="RTX_toxin_determinant-A"/>
</dbReference>
<keyword evidence="5" id="KW-0800">Toxin</keyword>
<dbReference type="Pfam" id="PF04151">
    <property type="entry name" value="PPC"/>
    <property type="match status" value="1"/>
</dbReference>
<accession>A0A0J9E7L6</accession>
<dbReference type="Pfam" id="PF00353">
    <property type="entry name" value="HemolysinCabind"/>
    <property type="match status" value="5"/>
</dbReference>
<evidence type="ECO:0000256" key="8">
    <source>
        <dbReference type="ARBA" id="ARBA00023136"/>
    </source>
</evidence>
<dbReference type="RefSeq" id="WP_082152586.1">
    <property type="nucleotide sequence ID" value="NZ_LFTY01000002.1"/>
</dbReference>
<dbReference type="PATRIC" id="fig|1675527.3.peg.2870"/>
<evidence type="ECO:0000256" key="5">
    <source>
        <dbReference type="ARBA" id="ARBA00022656"/>
    </source>
</evidence>
<comment type="subcellular location">
    <subcellularLocation>
        <location evidence="2">Membrane</location>
    </subcellularLocation>
    <subcellularLocation>
        <location evidence="3">Secreted</location>
    </subcellularLocation>
</comment>
<evidence type="ECO:0000256" key="2">
    <source>
        <dbReference type="ARBA" id="ARBA00004370"/>
    </source>
</evidence>
<evidence type="ECO:0000259" key="10">
    <source>
        <dbReference type="Pfam" id="PF08548"/>
    </source>
</evidence>
<dbReference type="SUPFAM" id="SSF55486">
    <property type="entry name" value="Metalloproteases ('zincins'), catalytic domain"/>
    <property type="match status" value="1"/>
</dbReference>
<dbReference type="PANTHER" id="PTHR38340">
    <property type="entry name" value="S-LAYER PROTEIN"/>
    <property type="match status" value="1"/>
</dbReference>
<dbReference type="CDD" id="cd04277">
    <property type="entry name" value="ZnMc_serralysin_like"/>
    <property type="match status" value="1"/>
</dbReference>
<dbReference type="Proteomes" id="UP000037178">
    <property type="component" value="Unassembled WGS sequence"/>
</dbReference>
<dbReference type="GO" id="GO:0090729">
    <property type="term" value="F:toxin activity"/>
    <property type="evidence" value="ECO:0007669"/>
    <property type="project" value="UniProtKB-KW"/>
</dbReference>
<comment type="caution">
    <text evidence="11">The sequence shown here is derived from an EMBL/GenBank/DDBJ whole genome shotgun (WGS) entry which is preliminary data.</text>
</comment>
<dbReference type="STRING" id="1675527.AIOL_002742"/>
<feature type="domain" description="Peptidase M10 serralysin C-terminal" evidence="10">
    <location>
        <begin position="377"/>
        <end position="534"/>
    </location>
</feature>
<evidence type="ECO:0000313" key="12">
    <source>
        <dbReference type="Proteomes" id="UP000037178"/>
    </source>
</evidence>
<evidence type="ECO:0000256" key="4">
    <source>
        <dbReference type="ARBA" id="ARBA00022525"/>
    </source>
</evidence>
<feature type="domain" description="Peptidase C-terminal archaeal/bacterial" evidence="9">
    <location>
        <begin position="68"/>
        <end position="133"/>
    </location>
</feature>
<proteinExistence type="predicted"/>
<dbReference type="Gene3D" id="2.60.120.380">
    <property type="match status" value="1"/>
</dbReference>
<dbReference type="Pfam" id="PF08548">
    <property type="entry name" value="Peptidase_M10_C"/>
    <property type="match status" value="1"/>
</dbReference>
<dbReference type="InterPro" id="IPR011049">
    <property type="entry name" value="Serralysin-like_metalloprot_C"/>
</dbReference>
<dbReference type="Gene3D" id="2.150.10.10">
    <property type="entry name" value="Serralysin-like metalloprotease, C-terminal"/>
    <property type="match status" value="4"/>
</dbReference>
<dbReference type="EMBL" id="LFTY01000002">
    <property type="protein sequence ID" value="KMW57774.1"/>
    <property type="molecule type" value="Genomic_DNA"/>
</dbReference>
<dbReference type="InterPro" id="IPR050557">
    <property type="entry name" value="RTX_toxin/Mannuronan_C5-epim"/>
</dbReference>